<dbReference type="AlphaFoldDB" id="A0A0R1LX02"/>
<accession>A0A0R1LX02</accession>
<dbReference type="Proteomes" id="UP000051621">
    <property type="component" value="Unassembled WGS sequence"/>
</dbReference>
<keyword evidence="2" id="KW-1185">Reference proteome</keyword>
<organism evidence="1 2">
    <name type="scientific">Liquorilactobacillus capillatus DSM 19910</name>
    <dbReference type="NCBI Taxonomy" id="1423731"/>
    <lineage>
        <taxon>Bacteria</taxon>
        <taxon>Bacillati</taxon>
        <taxon>Bacillota</taxon>
        <taxon>Bacilli</taxon>
        <taxon>Lactobacillales</taxon>
        <taxon>Lactobacillaceae</taxon>
        <taxon>Liquorilactobacillus</taxon>
    </lineage>
</organism>
<comment type="caution">
    <text evidence="1">The sequence shown here is derived from an EMBL/GenBank/DDBJ whole genome shotgun (WGS) entry which is preliminary data.</text>
</comment>
<sequence length="248" mass="28677">MNLRELGGYRTRDGRMIRWQKLLRSGDMSRLSSKAARKLAKYGLDYVIDLRSPFEREMAPDNLPRQTTYRSYPVYPLGNAESSDLPTIDKEDLTDELFEEPYTTMVLSKHSQLAFRMMFTDLLANAKEEHSLLFHCAAGKDRTGIASFLILSALGIDYQVIKRDYLLTNLIFESADKKTLKQKLHGDNLRDLITEMNSSFYVQSQSLDRARQALMTNYGNIRTYMHTAMELSDTDLSDLQRIYLKRDS</sequence>
<reference evidence="1 2" key="1">
    <citation type="journal article" date="2015" name="Genome Announc.">
        <title>Expanding the biotechnology potential of lactobacilli through comparative genomics of 213 strains and associated genera.</title>
        <authorList>
            <person name="Sun Z."/>
            <person name="Harris H.M."/>
            <person name="McCann A."/>
            <person name="Guo C."/>
            <person name="Argimon S."/>
            <person name="Zhang W."/>
            <person name="Yang X."/>
            <person name="Jeffery I.B."/>
            <person name="Cooney J.C."/>
            <person name="Kagawa T.F."/>
            <person name="Liu W."/>
            <person name="Song Y."/>
            <person name="Salvetti E."/>
            <person name="Wrobel A."/>
            <person name="Rasinkangas P."/>
            <person name="Parkhill J."/>
            <person name="Rea M.C."/>
            <person name="O'Sullivan O."/>
            <person name="Ritari J."/>
            <person name="Douillard F.P."/>
            <person name="Paul Ross R."/>
            <person name="Yang R."/>
            <person name="Briner A.E."/>
            <person name="Felis G.E."/>
            <person name="de Vos W.M."/>
            <person name="Barrangou R."/>
            <person name="Klaenhammer T.R."/>
            <person name="Caufield P.W."/>
            <person name="Cui Y."/>
            <person name="Zhang H."/>
            <person name="O'Toole P.W."/>
        </authorList>
    </citation>
    <scope>NUCLEOTIDE SEQUENCE [LARGE SCALE GENOMIC DNA]</scope>
    <source>
        <strain evidence="1 2">DSM 19910</strain>
    </source>
</reference>
<dbReference type="STRING" id="1423731.FC81_GL000537"/>
<dbReference type="PROSITE" id="PS00383">
    <property type="entry name" value="TYR_PHOSPHATASE_1"/>
    <property type="match status" value="1"/>
</dbReference>
<dbReference type="Pfam" id="PF13350">
    <property type="entry name" value="Y_phosphatase3"/>
    <property type="match status" value="1"/>
</dbReference>
<dbReference type="InterPro" id="IPR029021">
    <property type="entry name" value="Prot-tyrosine_phosphatase-like"/>
</dbReference>
<name>A0A0R1LX02_9LACO</name>
<dbReference type="PATRIC" id="fig|1423731.3.peg.552"/>
<gene>
    <name evidence="1" type="ORF">FC81_GL000537</name>
</gene>
<dbReference type="InterPro" id="IPR026893">
    <property type="entry name" value="Tyr/Ser_Pase_IphP-type"/>
</dbReference>
<protein>
    <submittedName>
        <fullName evidence="1">Protein tyrosine phosphatase</fullName>
    </submittedName>
</protein>
<evidence type="ECO:0000313" key="2">
    <source>
        <dbReference type="Proteomes" id="UP000051621"/>
    </source>
</evidence>
<dbReference type="EMBL" id="AZEF01000061">
    <property type="protein sequence ID" value="KRL00159.1"/>
    <property type="molecule type" value="Genomic_DNA"/>
</dbReference>
<proteinExistence type="predicted"/>
<dbReference type="InterPro" id="IPR016130">
    <property type="entry name" value="Tyr_Pase_AS"/>
</dbReference>
<dbReference type="GO" id="GO:0004721">
    <property type="term" value="F:phosphoprotein phosphatase activity"/>
    <property type="evidence" value="ECO:0007669"/>
    <property type="project" value="InterPro"/>
</dbReference>
<dbReference type="SUPFAM" id="SSF52799">
    <property type="entry name" value="(Phosphotyrosine protein) phosphatases II"/>
    <property type="match status" value="1"/>
</dbReference>
<evidence type="ECO:0000313" key="1">
    <source>
        <dbReference type="EMBL" id="KRL00159.1"/>
    </source>
</evidence>
<dbReference type="Gene3D" id="3.90.190.10">
    <property type="entry name" value="Protein tyrosine phosphatase superfamily"/>
    <property type="match status" value="1"/>
</dbReference>